<dbReference type="RefSeq" id="WP_263370136.1">
    <property type="nucleotide sequence ID" value="NZ_JAGSYD010000001.1"/>
</dbReference>
<keyword evidence="1" id="KW-0479">Metal-binding</keyword>
<dbReference type="CDD" id="cd06460">
    <property type="entry name" value="M32_Taq"/>
    <property type="match status" value="1"/>
</dbReference>
<keyword evidence="1 2" id="KW-0121">Carboxypeptidase</keyword>
<comment type="caution">
    <text evidence="2">The sequence shown here is derived from an EMBL/GenBank/DDBJ whole genome shotgun (WGS) entry which is preliminary data.</text>
</comment>
<keyword evidence="1 2" id="KW-0378">Hydrolase</keyword>
<evidence type="ECO:0000256" key="1">
    <source>
        <dbReference type="PIRNR" id="PIRNR006615"/>
    </source>
</evidence>
<comment type="catalytic activity">
    <reaction evidence="1">
        <text>Release of a C-terminal amino acid with broad specificity, except for -Pro.</text>
        <dbReference type="EC" id="3.4.17.19"/>
    </reaction>
</comment>
<evidence type="ECO:0000313" key="2">
    <source>
        <dbReference type="EMBL" id="MFC6646469.1"/>
    </source>
</evidence>
<dbReference type="PRINTS" id="PR00998">
    <property type="entry name" value="CRBOXYPTASET"/>
</dbReference>
<dbReference type="PANTHER" id="PTHR34217">
    <property type="entry name" value="METAL-DEPENDENT CARBOXYPEPTIDASE"/>
    <property type="match status" value="1"/>
</dbReference>
<sequence>MSYAQFLEQMGTVNDLLCSASMLSWDARTMMPAGAVEVRGQQIATLMTLARTTLLSDETLRRLEAAERSTRDLAEDSAERRAISQTQYAIALHKRIPDELQEERVALREVSRAAWVKARAEDRFEDFAPYLEKVVALARRVAESIGYEQHPYDALLSLFEPGETVVSLDKLFGRLRESLIPLLRAVQAKPQVRWDFLERDFPEDAQRDFGLKMAEAFGYDLRHGRLDNTVHPFEISFTREDVRITTRYKRNYLPASLFGTLHETGHALYEQGVDPAYTRTPLATDMPGMYAVGGVSFGAHESQSRLYENHIARSKAFWDLHYPSLVAAFPSQLADVDAAAFHRAVNRVQPGLIRVEADEMTYDFHIMLRTEIERDLIAGTLEVKDLPERWNAAMKSDLGLDVPNNRLGVLQDTHWSTGQIGTFCNYTIGNVMAAQLFKTAVETDASIQPGLDEGNYAPLRHYLRETVHQHGRRFSRDELLLKATGRTLDPEPYIEYLTKKYTELYELG</sequence>
<dbReference type="InterPro" id="IPR001333">
    <property type="entry name" value="Peptidase_M32_Taq"/>
</dbReference>
<comment type="function">
    <text evidence="1">Broad specificity carboxypetidase that releases amino acids sequentially from the C-terminus, including neutral, aromatic, polar and basic residues.</text>
</comment>
<keyword evidence="3" id="KW-1185">Reference proteome</keyword>
<dbReference type="PANTHER" id="PTHR34217:SF1">
    <property type="entry name" value="CARBOXYPEPTIDASE 1"/>
    <property type="match status" value="1"/>
</dbReference>
<dbReference type="PIRSF" id="PIRSF006615">
    <property type="entry name" value="Zn_crbxpep_Taq"/>
    <property type="match status" value="1"/>
</dbReference>
<accession>A0ABW1ZAG8</accession>
<dbReference type="GO" id="GO:0004180">
    <property type="term" value="F:carboxypeptidase activity"/>
    <property type="evidence" value="ECO:0007669"/>
    <property type="project" value="UniProtKB-KW"/>
</dbReference>
<dbReference type="Proteomes" id="UP001596391">
    <property type="component" value="Unassembled WGS sequence"/>
</dbReference>
<keyword evidence="1" id="KW-0645">Protease</keyword>
<dbReference type="Gene3D" id="1.10.1370.30">
    <property type="match status" value="1"/>
</dbReference>
<protein>
    <recommendedName>
        <fullName evidence="1">Metal-dependent carboxypeptidase</fullName>
        <ecNumber evidence="1">3.4.17.19</ecNumber>
    </recommendedName>
</protein>
<dbReference type="EC" id="3.4.17.19" evidence="1"/>
<dbReference type="SUPFAM" id="SSF55486">
    <property type="entry name" value="Metalloproteases ('zincins'), catalytic domain"/>
    <property type="match status" value="1"/>
</dbReference>
<comment type="similarity">
    <text evidence="1">Belongs to the peptidase M32 family.</text>
</comment>
<evidence type="ECO:0000313" key="3">
    <source>
        <dbReference type="Proteomes" id="UP001596391"/>
    </source>
</evidence>
<gene>
    <name evidence="2" type="ORF">ACFQBQ_12910</name>
</gene>
<reference evidence="3" key="1">
    <citation type="journal article" date="2019" name="Int. J. Syst. Evol. Microbiol.">
        <title>The Global Catalogue of Microorganisms (GCM) 10K type strain sequencing project: providing services to taxonomists for standard genome sequencing and annotation.</title>
        <authorList>
            <consortium name="The Broad Institute Genomics Platform"/>
            <consortium name="The Broad Institute Genome Sequencing Center for Infectious Disease"/>
            <person name="Wu L."/>
            <person name="Ma J."/>
        </authorList>
    </citation>
    <scope>NUCLEOTIDE SEQUENCE [LARGE SCALE GENOMIC DNA]</scope>
    <source>
        <strain evidence="3">CGMCC 1.16026</strain>
    </source>
</reference>
<dbReference type="EMBL" id="JBHSWI010000001">
    <property type="protein sequence ID" value="MFC6646469.1"/>
    <property type="molecule type" value="Genomic_DNA"/>
</dbReference>
<dbReference type="PROSITE" id="PS52034">
    <property type="entry name" value="PEPTIDASE_M32"/>
    <property type="match status" value="1"/>
</dbReference>
<dbReference type="Pfam" id="PF02074">
    <property type="entry name" value="Peptidase_M32"/>
    <property type="match status" value="1"/>
</dbReference>
<keyword evidence="1" id="KW-0482">Metalloprotease</keyword>
<organism evidence="2 3">
    <name type="scientific">Granulicella cerasi</name>
    <dbReference type="NCBI Taxonomy" id="741063"/>
    <lineage>
        <taxon>Bacteria</taxon>
        <taxon>Pseudomonadati</taxon>
        <taxon>Acidobacteriota</taxon>
        <taxon>Terriglobia</taxon>
        <taxon>Terriglobales</taxon>
        <taxon>Acidobacteriaceae</taxon>
        <taxon>Granulicella</taxon>
    </lineage>
</organism>
<name>A0ABW1ZAG8_9BACT</name>
<proteinExistence type="inferred from homology"/>